<dbReference type="Proteomes" id="UP001154272">
    <property type="component" value="Unassembled WGS sequence"/>
</dbReference>
<protein>
    <submittedName>
        <fullName evidence="1">Uncharacterized protein</fullName>
    </submittedName>
</protein>
<dbReference type="EMBL" id="CAMXCH010000002">
    <property type="protein sequence ID" value="CAI3940847.1"/>
    <property type="molecule type" value="Genomic_DNA"/>
</dbReference>
<sequence length="136" mass="15860">MIGDWFLDSQKNEESDVKGEYTIHVFDLSSDHEDKVVEIIDGFYNEEHAVVFAHAYVRASVERCRIPGGTNQEIFDAWSAFGEDVKVMNKEDEIWNSSDEIMSFVENKSTPMECDWRSLDPRRLVDEDEFPEDDKE</sequence>
<organism evidence="1 2">
    <name type="scientific">Commensalibacter papalotli</name>
    <name type="common">ex Botero et al. 2024</name>
    <dbReference type="NCBI Taxonomy" id="2972766"/>
    <lineage>
        <taxon>Bacteria</taxon>
        <taxon>Pseudomonadati</taxon>
        <taxon>Pseudomonadota</taxon>
        <taxon>Alphaproteobacteria</taxon>
        <taxon>Acetobacterales</taxon>
        <taxon>Acetobacteraceae</taxon>
    </lineage>
</organism>
<evidence type="ECO:0000313" key="1">
    <source>
        <dbReference type="EMBL" id="CAI3940847.1"/>
    </source>
</evidence>
<evidence type="ECO:0000313" key="2">
    <source>
        <dbReference type="Proteomes" id="UP001154272"/>
    </source>
</evidence>
<accession>A0ABN8WC06</accession>
<proteinExistence type="predicted"/>
<reference evidence="1" key="1">
    <citation type="submission" date="2022-10" db="EMBL/GenBank/DDBJ databases">
        <authorList>
            <person name="Botero Cardona J."/>
        </authorList>
    </citation>
    <scope>NUCLEOTIDE SEQUENCE</scope>
    <source>
        <strain evidence="1">R-83534</strain>
    </source>
</reference>
<keyword evidence="2" id="KW-1185">Reference proteome</keyword>
<comment type="caution">
    <text evidence="1">The sequence shown here is derived from an EMBL/GenBank/DDBJ whole genome shotgun (WGS) entry which is preliminary data.</text>
</comment>
<name>A0ABN8WC06_9PROT</name>
<gene>
    <name evidence="1" type="ORF">R83534S58_LOCUS1115</name>
</gene>